<proteinExistence type="inferred from homology"/>
<dbReference type="InterPro" id="IPR036388">
    <property type="entry name" value="WH-like_DNA-bd_sf"/>
</dbReference>
<dbReference type="GO" id="GO:0000976">
    <property type="term" value="F:transcription cis-regulatory region binding"/>
    <property type="evidence" value="ECO:0007669"/>
    <property type="project" value="TreeGrafter"/>
</dbReference>
<keyword evidence="3" id="KW-0238">DNA-binding</keyword>
<dbReference type="PANTHER" id="PTHR30126:SF40">
    <property type="entry name" value="HTH-TYPE TRANSCRIPTIONAL REGULATOR GLTR"/>
    <property type="match status" value="1"/>
</dbReference>
<comment type="caution">
    <text evidence="6">The sequence shown here is derived from an EMBL/GenBank/DDBJ whole genome shotgun (WGS) entry which is preliminary data.</text>
</comment>
<gene>
    <name evidence="6" type="ORF">H9710_08095</name>
</gene>
<keyword evidence="4" id="KW-0804">Transcription</keyword>
<sequence length="294" mass="33094">MTKRHLEIFAEACRQMSFSKAAEALGTTQPAVSLAIKELEEHYGVPLFERMNRRVYITEAGRRLLHTAQEVLQGFQEAEDSLRRGRPFSLRVGANVTFGATRLAPLLRKFQALQPQTVLEAVVENSDRIEKKLLENQLDVGVVDNVSFSPHLKTRPLTRENMALLCAPDFDPQPRTLEELARLPLLLREEGSGTRRSVDRLFEEQGLSPHPFFESISSTALLEAAKAGLGVLILSESLAQQELEEKTLVRLEIPGVRFFRQYFCALHRQKALSPPLEAFLSLLQEQAAAKRGPR</sequence>
<evidence type="ECO:0000313" key="6">
    <source>
        <dbReference type="EMBL" id="HJB98524.1"/>
    </source>
</evidence>
<dbReference type="SUPFAM" id="SSF46785">
    <property type="entry name" value="Winged helix' DNA-binding domain"/>
    <property type="match status" value="1"/>
</dbReference>
<evidence type="ECO:0000313" key="7">
    <source>
        <dbReference type="Proteomes" id="UP000826793"/>
    </source>
</evidence>
<dbReference type="InterPro" id="IPR000847">
    <property type="entry name" value="LysR_HTH_N"/>
</dbReference>
<evidence type="ECO:0000256" key="2">
    <source>
        <dbReference type="ARBA" id="ARBA00023015"/>
    </source>
</evidence>
<dbReference type="GO" id="GO:0003700">
    <property type="term" value="F:DNA-binding transcription factor activity"/>
    <property type="evidence" value="ECO:0007669"/>
    <property type="project" value="InterPro"/>
</dbReference>
<organism evidence="6 7">
    <name type="scientific">Candidatus Acutalibacter pullicola</name>
    <dbReference type="NCBI Taxonomy" id="2838417"/>
    <lineage>
        <taxon>Bacteria</taxon>
        <taxon>Bacillati</taxon>
        <taxon>Bacillota</taxon>
        <taxon>Clostridia</taxon>
        <taxon>Eubacteriales</taxon>
        <taxon>Acutalibacteraceae</taxon>
        <taxon>Acutalibacter</taxon>
    </lineage>
</organism>
<comment type="similarity">
    <text evidence="1">Belongs to the LysR transcriptional regulatory family.</text>
</comment>
<dbReference type="AlphaFoldDB" id="A0A9D2MW43"/>
<dbReference type="Pfam" id="PF00126">
    <property type="entry name" value="HTH_1"/>
    <property type="match status" value="1"/>
</dbReference>
<dbReference type="Pfam" id="PF03466">
    <property type="entry name" value="LysR_substrate"/>
    <property type="match status" value="1"/>
</dbReference>
<keyword evidence="2" id="KW-0805">Transcription regulation</keyword>
<dbReference type="InterPro" id="IPR036390">
    <property type="entry name" value="WH_DNA-bd_sf"/>
</dbReference>
<evidence type="ECO:0000256" key="1">
    <source>
        <dbReference type="ARBA" id="ARBA00009437"/>
    </source>
</evidence>
<reference evidence="6" key="2">
    <citation type="submission" date="2021-04" db="EMBL/GenBank/DDBJ databases">
        <authorList>
            <person name="Gilroy R."/>
        </authorList>
    </citation>
    <scope>NUCLEOTIDE SEQUENCE</scope>
    <source>
        <strain evidence="6">CHK185-1770</strain>
    </source>
</reference>
<dbReference type="PANTHER" id="PTHR30126">
    <property type="entry name" value="HTH-TYPE TRANSCRIPTIONAL REGULATOR"/>
    <property type="match status" value="1"/>
</dbReference>
<evidence type="ECO:0000259" key="5">
    <source>
        <dbReference type="PROSITE" id="PS50931"/>
    </source>
</evidence>
<dbReference type="SUPFAM" id="SSF53850">
    <property type="entry name" value="Periplasmic binding protein-like II"/>
    <property type="match status" value="1"/>
</dbReference>
<evidence type="ECO:0000256" key="3">
    <source>
        <dbReference type="ARBA" id="ARBA00023125"/>
    </source>
</evidence>
<dbReference type="EMBL" id="DWXG01000063">
    <property type="protein sequence ID" value="HJB98524.1"/>
    <property type="molecule type" value="Genomic_DNA"/>
</dbReference>
<dbReference type="Gene3D" id="3.40.190.290">
    <property type="match status" value="1"/>
</dbReference>
<dbReference type="Gene3D" id="1.10.10.10">
    <property type="entry name" value="Winged helix-like DNA-binding domain superfamily/Winged helix DNA-binding domain"/>
    <property type="match status" value="1"/>
</dbReference>
<evidence type="ECO:0000256" key="4">
    <source>
        <dbReference type="ARBA" id="ARBA00023163"/>
    </source>
</evidence>
<dbReference type="PRINTS" id="PR00039">
    <property type="entry name" value="HTHLYSR"/>
</dbReference>
<protein>
    <submittedName>
        <fullName evidence="6">LysR family transcriptional regulator</fullName>
    </submittedName>
</protein>
<dbReference type="FunFam" id="1.10.10.10:FF:000001">
    <property type="entry name" value="LysR family transcriptional regulator"/>
    <property type="match status" value="1"/>
</dbReference>
<dbReference type="PROSITE" id="PS50931">
    <property type="entry name" value="HTH_LYSR"/>
    <property type="match status" value="1"/>
</dbReference>
<dbReference type="Proteomes" id="UP000826793">
    <property type="component" value="Unassembled WGS sequence"/>
</dbReference>
<name>A0A9D2MW43_9FIRM</name>
<reference evidence="6" key="1">
    <citation type="journal article" date="2021" name="PeerJ">
        <title>Extensive microbial diversity within the chicken gut microbiome revealed by metagenomics and culture.</title>
        <authorList>
            <person name="Gilroy R."/>
            <person name="Ravi A."/>
            <person name="Getino M."/>
            <person name="Pursley I."/>
            <person name="Horton D.L."/>
            <person name="Alikhan N.F."/>
            <person name="Baker D."/>
            <person name="Gharbi K."/>
            <person name="Hall N."/>
            <person name="Watson M."/>
            <person name="Adriaenssens E.M."/>
            <person name="Foster-Nyarko E."/>
            <person name="Jarju S."/>
            <person name="Secka A."/>
            <person name="Antonio M."/>
            <person name="Oren A."/>
            <person name="Chaudhuri R.R."/>
            <person name="La Ragione R."/>
            <person name="Hildebrand F."/>
            <person name="Pallen M.J."/>
        </authorList>
    </citation>
    <scope>NUCLEOTIDE SEQUENCE</scope>
    <source>
        <strain evidence="6">CHK185-1770</strain>
    </source>
</reference>
<accession>A0A9D2MW43</accession>
<feature type="domain" description="HTH lysR-type" evidence="5">
    <location>
        <begin position="1"/>
        <end position="58"/>
    </location>
</feature>
<dbReference type="InterPro" id="IPR005119">
    <property type="entry name" value="LysR_subst-bd"/>
</dbReference>